<dbReference type="SMART" id="SM00597">
    <property type="entry name" value="ZnF_TTF"/>
    <property type="match status" value="1"/>
</dbReference>
<evidence type="ECO:0000313" key="3">
    <source>
        <dbReference type="EnsemblPlants" id="HORVU.MOREX.r3.4HG0416690.1"/>
    </source>
</evidence>
<dbReference type="InterPro" id="IPR055298">
    <property type="entry name" value="AtLOH3-like"/>
</dbReference>
<dbReference type="SUPFAM" id="SSF53098">
    <property type="entry name" value="Ribonuclease H-like"/>
    <property type="match status" value="1"/>
</dbReference>
<reference evidence="3" key="3">
    <citation type="submission" date="2022-01" db="UniProtKB">
        <authorList>
            <consortium name="EnsemblPlants"/>
        </authorList>
    </citation>
    <scope>IDENTIFICATION</scope>
    <source>
        <strain evidence="3">subsp. vulgare</strain>
    </source>
</reference>
<protein>
    <recommendedName>
        <fullName evidence="2">TTF-type domain-containing protein</fullName>
    </recommendedName>
</protein>
<proteinExistence type="predicted"/>
<evidence type="ECO:0000313" key="4">
    <source>
        <dbReference type="Proteomes" id="UP000011116"/>
    </source>
</evidence>
<dbReference type="InterPro" id="IPR025398">
    <property type="entry name" value="DUF4371"/>
</dbReference>
<feature type="region of interest" description="Disordered" evidence="1">
    <location>
        <begin position="1"/>
        <end position="25"/>
    </location>
</feature>
<name>A0A8I6Y556_HORVV</name>
<dbReference type="InterPro" id="IPR012337">
    <property type="entry name" value="RNaseH-like_sf"/>
</dbReference>
<organism evidence="3 4">
    <name type="scientific">Hordeum vulgare subsp. vulgare</name>
    <name type="common">Domesticated barley</name>
    <dbReference type="NCBI Taxonomy" id="112509"/>
    <lineage>
        <taxon>Eukaryota</taxon>
        <taxon>Viridiplantae</taxon>
        <taxon>Streptophyta</taxon>
        <taxon>Embryophyta</taxon>
        <taxon>Tracheophyta</taxon>
        <taxon>Spermatophyta</taxon>
        <taxon>Magnoliopsida</taxon>
        <taxon>Liliopsida</taxon>
        <taxon>Poales</taxon>
        <taxon>Poaceae</taxon>
        <taxon>BOP clade</taxon>
        <taxon>Pooideae</taxon>
        <taxon>Triticodae</taxon>
        <taxon>Triticeae</taxon>
        <taxon>Hordeinae</taxon>
        <taxon>Hordeum</taxon>
    </lineage>
</organism>
<keyword evidence="4" id="KW-1185">Reference proteome</keyword>
<dbReference type="Pfam" id="PF05699">
    <property type="entry name" value="Dimer_Tnp_hAT"/>
    <property type="match status" value="1"/>
</dbReference>
<dbReference type="EnsemblPlants" id="HORVU.MOREX.r3.4HG0416690.1">
    <property type="protein sequence ID" value="HORVU.MOREX.r3.4HG0416690.1"/>
    <property type="gene ID" value="HORVU.MOREX.r3.4HG0416690"/>
</dbReference>
<feature type="domain" description="TTF-type" evidence="2">
    <location>
        <begin position="55"/>
        <end position="148"/>
    </location>
</feature>
<evidence type="ECO:0000259" key="2">
    <source>
        <dbReference type="SMART" id="SM00597"/>
    </source>
</evidence>
<sequence>MNLDELPFDPANRKRTSQYTKNPKKQDEIRRIYLTRGPYRPQEGFIYPQKTIGGFERRFKPKWYKDYHCLEYNDKVDKAFCQCCYLFRDCIDGQGGNDAFVVNGFSSWNKKYRLDTHVGEVNSYHNVAAKRCDALMNQDQSIKVALNKQTDITKRQNRIRLNTSVESVRYLLHQGLAFRGNDESEESKNKGNFRELVQTLANQNEDVRNVVLKNAPENCKWVSPDIQKELANYFAKIRLNSILEEIGGDVFSLLIDEASDVSDKEQMDVVLRYVDKLGLILERLVGIVHVKETSATCLKSALEKLLVDIGLSFKQVRGQCYDGASNMRGEFNGLKAKILEDNRSAYYVHCFAHQLQLVIVAISKKNEDIADFFYMISLLFTVVGASCKRKDMIRETNRENVKRGISSGRISTGTGLNQDQSLQRAGDTRWGSHYRTLSSLIQLFPSIVSVLKYVSKEGKKDSKKSEARGLLSFFGTFDFVFYLHMMFHILGSANTLSHALQQKDQDILNAMSCVKSTRNDLQQLRDNGWESLLEKVYSFCEEHDIPKLNMHDEYVNRYNTRKRTNITNLHHYQIECLNTVIDWQLQEFDDRFNEVNSSLLIHMASFNPKNSFAAFNPESLLKLAEFYPQDFHSSKLMDLGHELRIYIENVRADKRFANLDGIADLAKKLVDTKKHLAFPVYQLLKLVLIFPVATASVERCFSAMNTVKCVLRNKMGDKFMSDCLICYVEKDIFSTITNDAVIDMFKKMSDREGKL</sequence>
<dbReference type="PANTHER" id="PTHR11697:SF230">
    <property type="entry name" value="ZINC FINGER, MYM DOMAIN CONTAINING 1"/>
    <property type="match status" value="1"/>
</dbReference>
<reference evidence="4" key="1">
    <citation type="journal article" date="2012" name="Nature">
        <title>A physical, genetic and functional sequence assembly of the barley genome.</title>
        <authorList>
            <consortium name="The International Barley Genome Sequencing Consortium"/>
            <person name="Mayer K.F."/>
            <person name="Waugh R."/>
            <person name="Brown J.W."/>
            <person name="Schulman A."/>
            <person name="Langridge P."/>
            <person name="Platzer M."/>
            <person name="Fincher G.B."/>
            <person name="Muehlbauer G.J."/>
            <person name="Sato K."/>
            <person name="Close T.J."/>
            <person name="Wise R.P."/>
            <person name="Stein N."/>
        </authorList>
    </citation>
    <scope>NUCLEOTIDE SEQUENCE [LARGE SCALE GENOMIC DNA]</scope>
    <source>
        <strain evidence="4">cv. Morex</strain>
    </source>
</reference>
<dbReference type="Pfam" id="PF14291">
    <property type="entry name" value="DUF4371"/>
    <property type="match status" value="1"/>
</dbReference>
<accession>A0A8I6Y556</accession>
<dbReference type="AlphaFoldDB" id="A0A8I6Y556"/>
<dbReference type="Gramene" id="HORVU.MOREX.r3.4HG0416690.1">
    <property type="protein sequence ID" value="HORVU.MOREX.r3.4HG0416690.1"/>
    <property type="gene ID" value="HORVU.MOREX.r3.4HG0416690"/>
</dbReference>
<dbReference type="InterPro" id="IPR006580">
    <property type="entry name" value="Znf_TTF"/>
</dbReference>
<dbReference type="Proteomes" id="UP000011116">
    <property type="component" value="Chromosome 4H"/>
</dbReference>
<dbReference type="InterPro" id="IPR008906">
    <property type="entry name" value="HATC_C_dom"/>
</dbReference>
<evidence type="ECO:0000256" key="1">
    <source>
        <dbReference type="SAM" id="MobiDB-lite"/>
    </source>
</evidence>
<dbReference type="GO" id="GO:0046983">
    <property type="term" value="F:protein dimerization activity"/>
    <property type="evidence" value="ECO:0007669"/>
    <property type="project" value="InterPro"/>
</dbReference>
<dbReference type="PANTHER" id="PTHR11697">
    <property type="entry name" value="GENERAL TRANSCRIPTION FACTOR 2-RELATED ZINC FINGER PROTEIN"/>
    <property type="match status" value="1"/>
</dbReference>
<reference evidence="3" key="2">
    <citation type="submission" date="2020-10" db="EMBL/GenBank/DDBJ databases">
        <authorList>
            <person name="Scholz U."/>
            <person name="Mascher M."/>
            <person name="Fiebig A."/>
        </authorList>
    </citation>
    <scope>NUCLEOTIDE SEQUENCE [LARGE SCALE GENOMIC DNA]</scope>
    <source>
        <strain evidence="3">cv. Morex</strain>
    </source>
</reference>